<evidence type="ECO:0000313" key="2">
    <source>
        <dbReference type="EMBL" id="OAD21616.1"/>
    </source>
</evidence>
<keyword evidence="1" id="KW-1133">Transmembrane helix</keyword>
<name>A0A176S0Z2_9GAMM</name>
<evidence type="ECO:0000256" key="1">
    <source>
        <dbReference type="SAM" id="Phobius"/>
    </source>
</evidence>
<dbReference type="AlphaFoldDB" id="A0A176S0Z2"/>
<accession>A0A176S0Z2</accession>
<reference evidence="2 3" key="1">
    <citation type="submission" date="2016-05" db="EMBL/GenBank/DDBJ databases">
        <title>Single-cell genome of chain-forming Candidatus Thiomargarita nelsonii and comparison to other large sulfur-oxidizing bacteria.</title>
        <authorList>
            <person name="Winkel M."/>
            <person name="Salman V."/>
            <person name="Woyke T."/>
            <person name="Schulz-Vogt H."/>
            <person name="Richter M."/>
            <person name="Flood B."/>
            <person name="Bailey J."/>
            <person name="Amann R."/>
            <person name="Mussmann M."/>
        </authorList>
    </citation>
    <scope>NUCLEOTIDE SEQUENCE [LARGE SCALE GENOMIC DNA]</scope>
    <source>
        <strain evidence="2 3">THI036</strain>
    </source>
</reference>
<keyword evidence="1" id="KW-0472">Membrane</keyword>
<proteinExistence type="predicted"/>
<organism evidence="2 3">
    <name type="scientific">Candidatus Thiomargarita nelsonii</name>
    <dbReference type="NCBI Taxonomy" id="1003181"/>
    <lineage>
        <taxon>Bacteria</taxon>
        <taxon>Pseudomonadati</taxon>
        <taxon>Pseudomonadota</taxon>
        <taxon>Gammaproteobacteria</taxon>
        <taxon>Thiotrichales</taxon>
        <taxon>Thiotrichaceae</taxon>
        <taxon>Thiomargarita</taxon>
    </lineage>
</organism>
<gene>
    <name evidence="2" type="ORF">THIOM_002611</name>
</gene>
<comment type="caution">
    <text evidence="2">The sequence shown here is derived from an EMBL/GenBank/DDBJ whole genome shotgun (WGS) entry which is preliminary data.</text>
</comment>
<sequence length="62" mass="7112">MGLPLHAKYCRGIPYRVALCVGILIFWSYLTKTIPRDGLSKMVHPTRCRYLVQLIESISCTK</sequence>
<protein>
    <submittedName>
        <fullName evidence="2">Uncharacterized protein</fullName>
    </submittedName>
</protein>
<dbReference type="EMBL" id="LUTY01001505">
    <property type="protein sequence ID" value="OAD21616.1"/>
    <property type="molecule type" value="Genomic_DNA"/>
</dbReference>
<feature type="transmembrane region" description="Helical" evidence="1">
    <location>
        <begin position="12"/>
        <end position="30"/>
    </location>
</feature>
<dbReference type="Proteomes" id="UP000076962">
    <property type="component" value="Unassembled WGS sequence"/>
</dbReference>
<keyword evidence="3" id="KW-1185">Reference proteome</keyword>
<evidence type="ECO:0000313" key="3">
    <source>
        <dbReference type="Proteomes" id="UP000076962"/>
    </source>
</evidence>
<keyword evidence="1" id="KW-0812">Transmembrane</keyword>